<dbReference type="AlphaFoldDB" id="A0A395M140"/>
<dbReference type="Pfam" id="PF01245">
    <property type="entry name" value="Ribosomal_L19"/>
    <property type="match status" value="1"/>
</dbReference>
<evidence type="ECO:0000313" key="8">
    <source>
        <dbReference type="Proteomes" id="UP000266389"/>
    </source>
</evidence>
<comment type="similarity">
    <text evidence="1 5 6">Belongs to the bacterial ribosomal protein bL19 family.</text>
</comment>
<dbReference type="PANTHER" id="PTHR15680:SF9">
    <property type="entry name" value="LARGE RIBOSOMAL SUBUNIT PROTEIN BL19M"/>
    <property type="match status" value="1"/>
</dbReference>
<dbReference type="NCBIfam" id="TIGR01024">
    <property type="entry name" value="rplS_bact"/>
    <property type="match status" value="1"/>
</dbReference>
<evidence type="ECO:0000256" key="4">
    <source>
        <dbReference type="ARBA" id="ARBA00035171"/>
    </source>
</evidence>
<dbReference type="InterPro" id="IPR008991">
    <property type="entry name" value="Translation_prot_SH3-like_sf"/>
</dbReference>
<dbReference type="Proteomes" id="UP000266389">
    <property type="component" value="Unassembled WGS sequence"/>
</dbReference>
<keyword evidence="2 5" id="KW-0689">Ribosomal protein</keyword>
<evidence type="ECO:0000313" key="7">
    <source>
        <dbReference type="EMBL" id="RFM24505.1"/>
    </source>
</evidence>
<dbReference type="PROSITE" id="PS01015">
    <property type="entry name" value="RIBOSOMAL_L19"/>
    <property type="match status" value="1"/>
</dbReference>
<proteinExistence type="inferred from homology"/>
<comment type="caution">
    <text evidence="7">The sequence shown here is derived from an EMBL/GenBank/DDBJ whole genome shotgun (WGS) entry which is preliminary data.</text>
</comment>
<comment type="function">
    <text evidence="5 6">This protein is located at the 30S-50S ribosomal subunit interface and may play a role in the structure and function of the aminoacyl-tRNA binding site.</text>
</comment>
<sequence>MTQKIKLVEAGFLRNDIPDFRYGDTVRVHVRVVEGDKERIQLYEGVVISRRGEGMSETITVRKISHGVGVERIFPLHTPTIAKIEVVKRGKARRAKLFYLRKRTGKAALKVKELETKEETPQA</sequence>
<dbReference type="InterPro" id="IPR018257">
    <property type="entry name" value="Ribosomal_bL19_CS"/>
</dbReference>
<dbReference type="Gene3D" id="2.30.30.790">
    <property type="match status" value="1"/>
</dbReference>
<dbReference type="InterPro" id="IPR001857">
    <property type="entry name" value="Ribosomal_bL19"/>
</dbReference>
<dbReference type="PANTHER" id="PTHR15680">
    <property type="entry name" value="RIBOSOMAL PROTEIN L19"/>
    <property type="match status" value="1"/>
</dbReference>
<dbReference type="FunFam" id="2.30.30.790:FF:000001">
    <property type="entry name" value="50S ribosomal protein L19"/>
    <property type="match status" value="1"/>
</dbReference>
<name>A0A395M140_9BACT</name>
<protein>
    <recommendedName>
        <fullName evidence="4 5">Large ribosomal subunit protein bL19</fullName>
    </recommendedName>
</protein>
<dbReference type="EMBL" id="PHFL01000039">
    <property type="protein sequence ID" value="RFM24505.1"/>
    <property type="molecule type" value="Genomic_DNA"/>
</dbReference>
<dbReference type="GO" id="GO:0006412">
    <property type="term" value="P:translation"/>
    <property type="evidence" value="ECO:0007669"/>
    <property type="project" value="UniProtKB-UniRule"/>
</dbReference>
<dbReference type="InterPro" id="IPR038657">
    <property type="entry name" value="Ribosomal_bL19_sf"/>
</dbReference>
<organism evidence="7 8">
    <name type="scientific">Candidatus Thermochlorobacter aerophilus</name>
    <dbReference type="NCBI Taxonomy" id="1868324"/>
    <lineage>
        <taxon>Bacteria</taxon>
        <taxon>Pseudomonadati</taxon>
        <taxon>Chlorobiota</taxon>
        <taxon>Chlorobiia</taxon>
        <taxon>Chlorobiales</taxon>
        <taxon>Candidatus Thermochlorobacteriaceae</taxon>
        <taxon>Candidatus Thermochlorobacter</taxon>
    </lineage>
</organism>
<dbReference type="PRINTS" id="PR00061">
    <property type="entry name" value="RIBOSOMALL19"/>
</dbReference>
<keyword evidence="3 5" id="KW-0687">Ribonucleoprotein</keyword>
<gene>
    <name evidence="5" type="primary">rplS</name>
    <name evidence="7" type="ORF">D0433_05845</name>
</gene>
<evidence type="ECO:0000256" key="5">
    <source>
        <dbReference type="HAMAP-Rule" id="MF_00402"/>
    </source>
</evidence>
<reference evidence="7 8" key="1">
    <citation type="journal article" date="2011" name="ISME J.">
        <title>Community ecology of hot spring cyanobacterial mats: predominant populations and their functional potential.</title>
        <authorList>
            <person name="Klatt C.G."/>
            <person name="Wood J.M."/>
            <person name="Rusch D.B."/>
            <person name="Bateson M.M."/>
            <person name="Hamamura N."/>
            <person name="Heidelberg J.F."/>
            <person name="Grossman A.R."/>
            <person name="Bhaya D."/>
            <person name="Cohan F.M."/>
            <person name="Kuhl M."/>
            <person name="Bryant D.A."/>
            <person name="Ward D.M."/>
        </authorList>
    </citation>
    <scope>NUCLEOTIDE SEQUENCE [LARGE SCALE GENOMIC DNA]</scope>
    <source>
        <strain evidence="7">OS</strain>
    </source>
</reference>
<dbReference type="GO" id="GO:0003735">
    <property type="term" value="F:structural constituent of ribosome"/>
    <property type="evidence" value="ECO:0007669"/>
    <property type="project" value="InterPro"/>
</dbReference>
<accession>A0A395M140</accession>
<evidence type="ECO:0000256" key="1">
    <source>
        <dbReference type="ARBA" id="ARBA00005781"/>
    </source>
</evidence>
<dbReference type="SUPFAM" id="SSF50104">
    <property type="entry name" value="Translation proteins SH3-like domain"/>
    <property type="match status" value="1"/>
</dbReference>
<dbReference type="GO" id="GO:0022625">
    <property type="term" value="C:cytosolic large ribosomal subunit"/>
    <property type="evidence" value="ECO:0007669"/>
    <property type="project" value="TreeGrafter"/>
</dbReference>
<evidence type="ECO:0000256" key="2">
    <source>
        <dbReference type="ARBA" id="ARBA00022980"/>
    </source>
</evidence>
<evidence type="ECO:0000256" key="6">
    <source>
        <dbReference type="RuleBase" id="RU000559"/>
    </source>
</evidence>
<evidence type="ECO:0000256" key="3">
    <source>
        <dbReference type="ARBA" id="ARBA00023274"/>
    </source>
</evidence>
<dbReference type="HAMAP" id="MF_00402">
    <property type="entry name" value="Ribosomal_bL19"/>
    <property type="match status" value="1"/>
</dbReference>
<dbReference type="PIRSF" id="PIRSF002191">
    <property type="entry name" value="Ribosomal_L19"/>
    <property type="match status" value="1"/>
</dbReference>